<feature type="transmembrane region" description="Helical" evidence="10">
    <location>
        <begin position="236"/>
        <end position="259"/>
    </location>
</feature>
<dbReference type="PROSITE" id="PS00237">
    <property type="entry name" value="G_PROTEIN_RECEP_F1_1"/>
    <property type="match status" value="1"/>
</dbReference>
<comment type="subcellular location">
    <subcellularLocation>
        <location evidence="1">Membrane</location>
        <topology evidence="1">Multi-pass membrane protein</topology>
    </subcellularLocation>
</comment>
<dbReference type="PANTHER" id="PTHR24235:SF3">
    <property type="entry name" value="G-PROTEIN COUPLED RECEPTOR NPR-8-RELATED"/>
    <property type="match status" value="1"/>
</dbReference>
<keyword evidence="3 9" id="KW-0812">Transmembrane</keyword>
<gene>
    <name evidence="12" type="ORF">CBOVIS_LOCUS2879</name>
</gene>
<evidence type="ECO:0000259" key="11">
    <source>
        <dbReference type="PROSITE" id="PS50262"/>
    </source>
</evidence>
<keyword evidence="4 10" id="KW-1133">Transmembrane helix</keyword>
<dbReference type="PROSITE" id="PS50262">
    <property type="entry name" value="G_PROTEIN_RECEP_F1_2"/>
    <property type="match status" value="1"/>
</dbReference>
<evidence type="ECO:0000256" key="8">
    <source>
        <dbReference type="ARBA" id="ARBA00023224"/>
    </source>
</evidence>
<keyword evidence="6 10" id="KW-0472">Membrane</keyword>
<keyword evidence="8 9" id="KW-0807">Transducer</keyword>
<dbReference type="GO" id="GO:0004983">
    <property type="term" value="F:neuropeptide Y receptor activity"/>
    <property type="evidence" value="ECO:0007669"/>
    <property type="project" value="InterPro"/>
</dbReference>
<sequence length="489" mass="56066">MEVKDIDKYCPRGISPNASNYITHPFNGTCLQKFFSQLQTSLRRFNQWEEILYTTVYIIISVAAVIGNGLVILAVVRKKSMRTNRNVLILNLALSNLILALTNIPFLWLPSIDFEFPYSRIFCKFANVLPGSNIYCSTLTISVMAIDRYYSVKKLKITSNRKQCFQAVGVSAVIWVVSFILSLPLLLYYETTMLYVMKEIKVMDPDGREVNRSYGWRQCRLMATESSLFNIETQSITLMMSVLQVVFLYVVPLFVLAIFNLKLTRFLKTNATKMSKVRTAPRREDNNSLNKFISPSLRSPSMPSIRSSITERHGSTRRASRTTSLLIAMAGSYAALWFPFTLISFLLDLDLLNTQANVGLVERIDQTCKMISMLSICVNPFLYGFLNTNFRHEFAEIYYRYIRCQTKSQTPSRLNNEFSSIAHNRQDSMYNDDNSLLPSRTSSATNPVISPREFNQKTTKTSFRTQSVKTKLIDDRVLLDEDVEKDSFV</sequence>
<reference evidence="12 13" key="1">
    <citation type="submission" date="2020-04" db="EMBL/GenBank/DDBJ databases">
        <authorList>
            <person name="Laetsch R D."/>
            <person name="Stevens L."/>
            <person name="Kumar S."/>
            <person name="Blaxter L. M."/>
        </authorList>
    </citation>
    <scope>NUCLEOTIDE SEQUENCE [LARGE SCALE GENOMIC DNA]</scope>
</reference>
<evidence type="ECO:0000256" key="6">
    <source>
        <dbReference type="ARBA" id="ARBA00023136"/>
    </source>
</evidence>
<evidence type="ECO:0000256" key="4">
    <source>
        <dbReference type="ARBA" id="ARBA00022989"/>
    </source>
</evidence>
<evidence type="ECO:0000256" key="9">
    <source>
        <dbReference type="RuleBase" id="RU000688"/>
    </source>
</evidence>
<dbReference type="AlphaFoldDB" id="A0A8S1E7N2"/>
<evidence type="ECO:0000313" key="13">
    <source>
        <dbReference type="Proteomes" id="UP000494206"/>
    </source>
</evidence>
<dbReference type="GO" id="GO:0016020">
    <property type="term" value="C:membrane"/>
    <property type="evidence" value="ECO:0007669"/>
    <property type="project" value="UniProtKB-SubCell"/>
</dbReference>
<dbReference type="Gene3D" id="1.20.1070.10">
    <property type="entry name" value="Rhodopsin 7-helix transmembrane proteins"/>
    <property type="match status" value="1"/>
</dbReference>
<dbReference type="InterPro" id="IPR017452">
    <property type="entry name" value="GPCR_Rhodpsn_7TM"/>
</dbReference>
<proteinExistence type="inferred from homology"/>
<dbReference type="EMBL" id="CADEPM010000002">
    <property type="protein sequence ID" value="CAB3399812.1"/>
    <property type="molecule type" value="Genomic_DNA"/>
</dbReference>
<evidence type="ECO:0000256" key="1">
    <source>
        <dbReference type="ARBA" id="ARBA00004141"/>
    </source>
</evidence>
<evidence type="ECO:0000256" key="3">
    <source>
        <dbReference type="ARBA" id="ARBA00022692"/>
    </source>
</evidence>
<comment type="caution">
    <text evidence="12">The sequence shown here is derived from an EMBL/GenBank/DDBJ whole genome shotgun (WGS) entry which is preliminary data.</text>
</comment>
<feature type="transmembrane region" description="Helical" evidence="10">
    <location>
        <begin position="51"/>
        <end position="76"/>
    </location>
</feature>
<evidence type="ECO:0000256" key="7">
    <source>
        <dbReference type="ARBA" id="ARBA00023170"/>
    </source>
</evidence>
<dbReference type="InterPro" id="IPR000276">
    <property type="entry name" value="GPCR_Rhodpsn"/>
</dbReference>
<organism evidence="12 13">
    <name type="scientific">Caenorhabditis bovis</name>
    <dbReference type="NCBI Taxonomy" id="2654633"/>
    <lineage>
        <taxon>Eukaryota</taxon>
        <taxon>Metazoa</taxon>
        <taxon>Ecdysozoa</taxon>
        <taxon>Nematoda</taxon>
        <taxon>Chromadorea</taxon>
        <taxon>Rhabditida</taxon>
        <taxon>Rhabditina</taxon>
        <taxon>Rhabditomorpha</taxon>
        <taxon>Rhabditoidea</taxon>
        <taxon>Rhabditidae</taxon>
        <taxon>Peloderinae</taxon>
        <taxon>Caenorhabditis</taxon>
    </lineage>
</organism>
<accession>A0A8S1E7N2</accession>
<evidence type="ECO:0000256" key="10">
    <source>
        <dbReference type="SAM" id="Phobius"/>
    </source>
</evidence>
<evidence type="ECO:0000256" key="5">
    <source>
        <dbReference type="ARBA" id="ARBA00023040"/>
    </source>
</evidence>
<dbReference type="Proteomes" id="UP000494206">
    <property type="component" value="Unassembled WGS sequence"/>
</dbReference>
<dbReference type="Pfam" id="PF00001">
    <property type="entry name" value="7tm_1"/>
    <property type="match status" value="1"/>
</dbReference>
<feature type="transmembrane region" description="Helical" evidence="10">
    <location>
        <begin position="128"/>
        <end position="146"/>
    </location>
</feature>
<dbReference type="CDD" id="cd15203">
    <property type="entry name" value="7tmA_NPYR-like"/>
    <property type="match status" value="1"/>
</dbReference>
<keyword evidence="13" id="KW-1185">Reference proteome</keyword>
<feature type="transmembrane region" description="Helical" evidence="10">
    <location>
        <begin position="88"/>
        <end position="108"/>
    </location>
</feature>
<dbReference type="OrthoDB" id="9046662at2759"/>
<protein>
    <recommendedName>
        <fullName evidence="11">G-protein coupled receptors family 1 profile domain-containing protein</fullName>
    </recommendedName>
</protein>
<dbReference type="SUPFAM" id="SSF81321">
    <property type="entry name" value="Family A G protein-coupled receptor-like"/>
    <property type="match status" value="1"/>
</dbReference>
<dbReference type="PANTHER" id="PTHR24235">
    <property type="entry name" value="NEUROPEPTIDE Y RECEPTOR"/>
    <property type="match status" value="1"/>
</dbReference>
<keyword evidence="5 9" id="KW-0297">G-protein coupled receptor</keyword>
<dbReference type="PRINTS" id="PR00237">
    <property type="entry name" value="GPCRRHODOPSN"/>
</dbReference>
<evidence type="ECO:0000256" key="2">
    <source>
        <dbReference type="ARBA" id="ARBA00010663"/>
    </source>
</evidence>
<dbReference type="InterPro" id="IPR000611">
    <property type="entry name" value="NPY_rcpt"/>
</dbReference>
<evidence type="ECO:0000313" key="12">
    <source>
        <dbReference type="EMBL" id="CAB3399812.1"/>
    </source>
</evidence>
<feature type="transmembrane region" description="Helical" evidence="10">
    <location>
        <begin position="325"/>
        <end position="347"/>
    </location>
</feature>
<feature type="domain" description="G-protein coupled receptors family 1 profile" evidence="11">
    <location>
        <begin position="67"/>
        <end position="383"/>
    </location>
</feature>
<keyword evidence="7 9" id="KW-0675">Receptor</keyword>
<name>A0A8S1E7N2_9PELO</name>
<dbReference type="PRINTS" id="PR01012">
    <property type="entry name" value="NRPEPTIDEYR"/>
</dbReference>
<comment type="similarity">
    <text evidence="2 9">Belongs to the G-protein coupled receptor 1 family.</text>
</comment>
<dbReference type="SMART" id="SM01381">
    <property type="entry name" value="7TM_GPCR_Srsx"/>
    <property type="match status" value="1"/>
</dbReference>
<feature type="transmembrane region" description="Helical" evidence="10">
    <location>
        <begin position="167"/>
        <end position="189"/>
    </location>
</feature>